<feature type="transmembrane region" description="Helical" evidence="1">
    <location>
        <begin position="261"/>
        <end position="278"/>
    </location>
</feature>
<protein>
    <recommendedName>
        <fullName evidence="4">Glycosyltransferase RgtA/B/C/D-like domain-containing protein</fullName>
    </recommendedName>
</protein>
<feature type="transmembrane region" description="Helical" evidence="1">
    <location>
        <begin position="107"/>
        <end position="125"/>
    </location>
</feature>
<keyword evidence="1" id="KW-0472">Membrane</keyword>
<feature type="transmembrane region" description="Helical" evidence="1">
    <location>
        <begin position="380"/>
        <end position="405"/>
    </location>
</feature>
<keyword evidence="3" id="KW-1185">Reference proteome</keyword>
<evidence type="ECO:0008006" key="4">
    <source>
        <dbReference type="Google" id="ProtNLM"/>
    </source>
</evidence>
<dbReference type="AlphaFoldDB" id="A0A6L9MGG3"/>
<feature type="transmembrane region" description="Helical" evidence="1">
    <location>
        <begin position="181"/>
        <end position="204"/>
    </location>
</feature>
<reference evidence="2 3" key="1">
    <citation type="submission" date="2020-01" db="EMBL/GenBank/DDBJ databases">
        <title>Genomes of bacteria type strains.</title>
        <authorList>
            <person name="Chen J."/>
            <person name="Zhu S."/>
            <person name="Chen J."/>
        </authorList>
    </citation>
    <scope>NUCLEOTIDE SEQUENCE [LARGE SCALE GENOMIC DNA]</scope>
    <source>
        <strain evidence="2 3">KCTC 52919</strain>
    </source>
</reference>
<accession>A0A6L9MGG3</accession>
<feature type="transmembrane region" description="Helical" evidence="1">
    <location>
        <begin position="236"/>
        <end position="254"/>
    </location>
</feature>
<feature type="transmembrane region" description="Helical" evidence="1">
    <location>
        <begin position="79"/>
        <end position="98"/>
    </location>
</feature>
<dbReference type="Proteomes" id="UP000476332">
    <property type="component" value="Unassembled WGS sequence"/>
</dbReference>
<feature type="transmembrane region" description="Helical" evidence="1">
    <location>
        <begin position="46"/>
        <end position="67"/>
    </location>
</feature>
<feature type="transmembrane region" description="Helical" evidence="1">
    <location>
        <begin position="284"/>
        <end position="300"/>
    </location>
</feature>
<feature type="transmembrane region" description="Helical" evidence="1">
    <location>
        <begin position="309"/>
        <end position="329"/>
    </location>
</feature>
<sequence>MSTVSAGNAARTEARTFRSRFRLIETIIGPDLGAPAKGEASCAIDFRWVSALCLVVALGLLLVVAGQGAGRRGEDAASLLFWSGVILVVVPTTFRISWPMVARGERLFLLFLLAGGLFYYKSVYAPTSFSDHDEFLHWIATDYLTTAGRLFASNPLLDVGPDYPGLQILTSAIVEMTGLPVFVAGTLLLAVLRCVFVGALFLLFESITGSARLSAIACLVYMGSSTYVQFTSKFSYESLGIVLCLLCFAIEAASRNRDDVSRLRAAVLIVVLLAGLAVTHHLSATYAIIYFVALAILEILRRDATRRDVMIAAVLALFAVALPLAWMGVRGNPVVNYLGPVIEGGFEALLQRLGSLSDTTRPTEPLDIPPQPLGTRLTTLVAVLLLALGLATGFFRSLALAVKAAPSSGWMPIAKILERRWRDSRSLFLTVLTFGFPIAMAFRLTVGGWEIGNRMGTFVFLGVGLVVAVSLVHFWQGPMLRRWRRVLPASALAVIVMGGVTASSLNPIRGPYRAGADSESMEPMAIQAARWTREWLGVGNGFIADRVNRLLLAGYGQQDVRVDVVDGVATARIYEAEQLEGDNLYALARSDIDFLLVDMRLSQSRPVFGFYFEPWDSNREALLPEALLKFDHVDGVVRIYDNGWIKIYDVRGLHELL</sequence>
<organism evidence="2 3">
    <name type="scientific">Aurantimonas aggregata</name>
    <dbReference type="NCBI Taxonomy" id="2047720"/>
    <lineage>
        <taxon>Bacteria</taxon>
        <taxon>Pseudomonadati</taxon>
        <taxon>Pseudomonadota</taxon>
        <taxon>Alphaproteobacteria</taxon>
        <taxon>Hyphomicrobiales</taxon>
        <taxon>Aurantimonadaceae</taxon>
        <taxon>Aurantimonas</taxon>
    </lineage>
</organism>
<keyword evidence="1" id="KW-0812">Transmembrane</keyword>
<evidence type="ECO:0000256" key="1">
    <source>
        <dbReference type="SAM" id="Phobius"/>
    </source>
</evidence>
<keyword evidence="1" id="KW-1133">Transmembrane helix</keyword>
<proteinExistence type="predicted"/>
<feature type="transmembrane region" description="Helical" evidence="1">
    <location>
        <begin position="211"/>
        <end position="230"/>
    </location>
</feature>
<dbReference type="EMBL" id="JAAAMJ010000004">
    <property type="protein sequence ID" value="NDV86801.1"/>
    <property type="molecule type" value="Genomic_DNA"/>
</dbReference>
<evidence type="ECO:0000313" key="3">
    <source>
        <dbReference type="Proteomes" id="UP000476332"/>
    </source>
</evidence>
<feature type="transmembrane region" description="Helical" evidence="1">
    <location>
        <begin position="455"/>
        <end position="474"/>
    </location>
</feature>
<name>A0A6L9MGG3_9HYPH</name>
<feature type="transmembrane region" description="Helical" evidence="1">
    <location>
        <begin position="486"/>
        <end position="505"/>
    </location>
</feature>
<feature type="transmembrane region" description="Helical" evidence="1">
    <location>
        <begin position="426"/>
        <end position="449"/>
    </location>
</feature>
<evidence type="ECO:0000313" key="2">
    <source>
        <dbReference type="EMBL" id="NDV86801.1"/>
    </source>
</evidence>
<comment type="caution">
    <text evidence="2">The sequence shown here is derived from an EMBL/GenBank/DDBJ whole genome shotgun (WGS) entry which is preliminary data.</text>
</comment>
<gene>
    <name evidence="2" type="ORF">GTW51_08805</name>
</gene>
<dbReference type="RefSeq" id="WP_163043536.1">
    <property type="nucleotide sequence ID" value="NZ_JAAAMJ010000004.1"/>
</dbReference>